<accession>A0A7J6BPX3</accession>
<keyword evidence="2" id="KW-1185">Reference proteome</keyword>
<name>A0A7J6BPX3_9TELE</name>
<proteinExistence type="predicted"/>
<gene>
    <name evidence="1" type="ORF">G5714_023019</name>
</gene>
<dbReference type="AlphaFoldDB" id="A0A7J6BPX3"/>
<protein>
    <submittedName>
        <fullName evidence="1">Uncharacterized protein</fullName>
    </submittedName>
</protein>
<dbReference type="EMBL" id="JAAMOB010000023">
    <property type="protein sequence ID" value="KAF4097050.1"/>
    <property type="molecule type" value="Genomic_DNA"/>
</dbReference>
<comment type="caution">
    <text evidence="1">The sequence shown here is derived from an EMBL/GenBank/DDBJ whole genome shotgun (WGS) entry which is preliminary data.</text>
</comment>
<evidence type="ECO:0000313" key="2">
    <source>
        <dbReference type="Proteomes" id="UP000579812"/>
    </source>
</evidence>
<reference evidence="1 2" key="1">
    <citation type="submission" date="2020-04" db="EMBL/GenBank/DDBJ databases">
        <title>Chromosome-level genome assembly of a cyprinid fish Onychostoma macrolepis by integration of Nanopore Sequencing, Bionano and Hi-C technology.</title>
        <authorList>
            <person name="Wang D."/>
        </authorList>
    </citation>
    <scope>NUCLEOTIDE SEQUENCE [LARGE SCALE GENOMIC DNA]</scope>
    <source>
        <strain evidence="1">SWU-2019</strain>
        <tissue evidence="1">Muscle</tissue>
    </source>
</reference>
<evidence type="ECO:0000313" key="1">
    <source>
        <dbReference type="EMBL" id="KAF4097050.1"/>
    </source>
</evidence>
<sequence>MRVFSLKTVLLYQPETPCLLVPQGSLPTKPVLLYQPETSCLLVPQGSLPTKLEAIPESSALPVKPTENISEQSFCPVTRVTVSEPPVLPREAIPASPVVPTEFVLASHVMLPESSPASCTMPTEIIPELLVLPVMASEATLKQPAVTVSSMDDTEAIPEQPGLTATGSESAPVLQTLDSVFESVSVPDSTLPSRFTPELFPISDSAPVPESLESALECASVSDLAPLPEFTPELATALEPPKSILGSVLESVSEPVPVQKQPECIQEPLPSESSTRSVSLVIGREAVPCLVPKSSELPTFSISGVMASELTPKPILSPEPVPNAKAIPAPHAADSTLSYSTIFKQPLFKSVNTPRYTSYVSPTPPSMQPNTGVFPTPPAAFHSALPGYNTGFIPTLPTPSPVLRGCYGSAMPAPFKPTQLAPPWFPFVSPPSWTGLDARRHPLGGGYCQGSALAALSVLSLFNVSLVVLCLISLLCLCLCLSCVPVIPPPCFPNSFDIGQ</sequence>
<dbReference type="Proteomes" id="UP000579812">
    <property type="component" value="Unassembled WGS sequence"/>
</dbReference>
<organism evidence="1 2">
    <name type="scientific">Onychostoma macrolepis</name>
    <dbReference type="NCBI Taxonomy" id="369639"/>
    <lineage>
        <taxon>Eukaryota</taxon>
        <taxon>Metazoa</taxon>
        <taxon>Chordata</taxon>
        <taxon>Craniata</taxon>
        <taxon>Vertebrata</taxon>
        <taxon>Euteleostomi</taxon>
        <taxon>Actinopterygii</taxon>
        <taxon>Neopterygii</taxon>
        <taxon>Teleostei</taxon>
        <taxon>Ostariophysi</taxon>
        <taxon>Cypriniformes</taxon>
        <taxon>Cyprinidae</taxon>
        <taxon>Acrossocheilinae</taxon>
        <taxon>Onychostoma</taxon>
    </lineage>
</organism>